<accession>A0A6J5BZI3</accession>
<dbReference type="AlphaFoldDB" id="A0A6J5BZI3"/>
<proteinExistence type="predicted"/>
<reference evidence="1 2" key="1">
    <citation type="submission" date="2020-04" db="EMBL/GenBank/DDBJ databases">
        <authorList>
            <person name="De Canck E."/>
        </authorList>
    </citation>
    <scope>NUCLEOTIDE SEQUENCE [LARGE SCALE GENOMIC DNA]</scope>
    <source>
        <strain evidence="1 2">LMG 27174</strain>
    </source>
</reference>
<dbReference type="Proteomes" id="UP000494205">
    <property type="component" value="Unassembled WGS sequence"/>
</dbReference>
<protein>
    <submittedName>
        <fullName evidence="1">Uncharacterized protein</fullName>
    </submittedName>
</protein>
<evidence type="ECO:0000313" key="2">
    <source>
        <dbReference type="Proteomes" id="UP000494205"/>
    </source>
</evidence>
<name>A0A6J5BZI3_9BURK</name>
<evidence type="ECO:0000313" key="1">
    <source>
        <dbReference type="EMBL" id="CAB3720293.1"/>
    </source>
</evidence>
<sequence length="102" mass="11597">MCKTSGCHLTTYLARTILEDKMVRGIHAKKEIEAALAYAERRGWRIQGGGKGHAWGKMYCPYKDAECRCGEFCISSVWSTPKNAVNHARHLRRIVDNCTARR</sequence>
<gene>
    <name evidence="1" type="ORF">LMG27174_04900</name>
</gene>
<dbReference type="EMBL" id="CADIJZ010000020">
    <property type="protein sequence ID" value="CAB3720293.1"/>
    <property type="molecule type" value="Genomic_DNA"/>
</dbReference>
<organism evidence="1 2">
    <name type="scientific">Paraburkholderia rhynchosiae</name>
    <dbReference type="NCBI Taxonomy" id="487049"/>
    <lineage>
        <taxon>Bacteria</taxon>
        <taxon>Pseudomonadati</taxon>
        <taxon>Pseudomonadota</taxon>
        <taxon>Betaproteobacteria</taxon>
        <taxon>Burkholderiales</taxon>
        <taxon>Burkholderiaceae</taxon>
        <taxon>Paraburkholderia</taxon>
    </lineage>
</organism>